<comment type="caution">
    <text evidence="1">The sequence shown here is derived from an EMBL/GenBank/DDBJ whole genome shotgun (WGS) entry which is preliminary data.</text>
</comment>
<reference evidence="2" key="1">
    <citation type="journal article" date="2023" name="Front. Plant Sci.">
        <title>Chromosomal-level genome assembly of Melastoma candidum provides insights into trichome evolution.</title>
        <authorList>
            <person name="Zhong Y."/>
            <person name="Wu W."/>
            <person name="Sun C."/>
            <person name="Zou P."/>
            <person name="Liu Y."/>
            <person name="Dai S."/>
            <person name="Zhou R."/>
        </authorList>
    </citation>
    <scope>NUCLEOTIDE SEQUENCE [LARGE SCALE GENOMIC DNA]</scope>
</reference>
<dbReference type="EMBL" id="CM042889">
    <property type="protein sequence ID" value="KAI4319821.1"/>
    <property type="molecule type" value="Genomic_DNA"/>
</dbReference>
<proteinExistence type="predicted"/>
<dbReference type="Proteomes" id="UP001057402">
    <property type="component" value="Chromosome 10"/>
</dbReference>
<keyword evidence="2" id="KW-1185">Reference proteome</keyword>
<name>A0ACB9M742_9MYRT</name>
<evidence type="ECO:0000313" key="1">
    <source>
        <dbReference type="EMBL" id="KAI4319821.1"/>
    </source>
</evidence>
<organism evidence="1 2">
    <name type="scientific">Melastoma candidum</name>
    <dbReference type="NCBI Taxonomy" id="119954"/>
    <lineage>
        <taxon>Eukaryota</taxon>
        <taxon>Viridiplantae</taxon>
        <taxon>Streptophyta</taxon>
        <taxon>Embryophyta</taxon>
        <taxon>Tracheophyta</taxon>
        <taxon>Spermatophyta</taxon>
        <taxon>Magnoliopsida</taxon>
        <taxon>eudicotyledons</taxon>
        <taxon>Gunneridae</taxon>
        <taxon>Pentapetalae</taxon>
        <taxon>rosids</taxon>
        <taxon>malvids</taxon>
        <taxon>Myrtales</taxon>
        <taxon>Melastomataceae</taxon>
        <taxon>Melastomatoideae</taxon>
        <taxon>Melastomateae</taxon>
        <taxon>Melastoma</taxon>
    </lineage>
</organism>
<gene>
    <name evidence="1" type="ORF">MLD38_033375</name>
</gene>
<protein>
    <submittedName>
        <fullName evidence="1">Uncharacterized protein</fullName>
    </submittedName>
</protein>
<sequence>MSERIISLHSAVIKATLPFAGIQPFPDSLISSSMALTIHERCQVSPPKGSIPATTLPLSFLDVPWFICHPMQYICLYDLVHPFSYFTDTALPSLKSSLCSALEDFFPFAADLLIPHHSRKAQIVYTADSSLSRTIAESAMDFNRLVSSSLQDAVDVHPLVPHLPPSRISEEGDFVSPVMAIQITVFPNSGICIGVEFLHVAADGKSFQDFMKAWAGIHRSGLSSNRSDEERVRPFHDRRIIRDTNGLESIFYRRFLSSNAIPTSRRIPVDKVRGTFHLNKSQLDQLKEMVLKKASSKPRHMSKFVVACAFVWHCWVSAQDKSLEDDQAHYLVLLADCRSRLGYPIPTSYFGNCLTVRFVSTSRGTLIGESGIVYAAKSIGDKVKEVEEDPLKGVEGWPDEVAEKVKPGIHLAVAGSPRFKVYDTDFGWGKPRKLHRVHLDDSNGFGMSDARQGDDTIEIDVALDKSTMEKFAALFGKLHP</sequence>
<accession>A0ACB9M742</accession>
<evidence type="ECO:0000313" key="2">
    <source>
        <dbReference type="Proteomes" id="UP001057402"/>
    </source>
</evidence>